<organism evidence="3 4">
    <name type="scientific">Allosphingosinicella deserti</name>
    <dbReference type="NCBI Taxonomy" id="2116704"/>
    <lineage>
        <taxon>Bacteria</taxon>
        <taxon>Pseudomonadati</taxon>
        <taxon>Pseudomonadota</taxon>
        <taxon>Alphaproteobacteria</taxon>
        <taxon>Sphingomonadales</taxon>
        <taxon>Sphingomonadaceae</taxon>
        <taxon>Allosphingosinicella</taxon>
    </lineage>
</organism>
<dbReference type="EMBL" id="PXYI01000007">
    <property type="protein sequence ID" value="PSJ38093.1"/>
    <property type="molecule type" value="Genomic_DNA"/>
</dbReference>
<dbReference type="RefSeq" id="WP_106514907.1">
    <property type="nucleotide sequence ID" value="NZ_PXYI01000007.1"/>
</dbReference>
<dbReference type="GO" id="GO:0005975">
    <property type="term" value="P:carbohydrate metabolic process"/>
    <property type="evidence" value="ECO:0007669"/>
    <property type="project" value="InterPro"/>
</dbReference>
<protein>
    <submittedName>
        <fullName evidence="3">Alpha-amylase</fullName>
    </submittedName>
</protein>
<dbReference type="AlphaFoldDB" id="A0A2P7QJE9"/>
<keyword evidence="1" id="KW-0732">Signal</keyword>
<dbReference type="CDD" id="cd11339">
    <property type="entry name" value="AmyAc_bac_CMD_like_2"/>
    <property type="match status" value="1"/>
</dbReference>
<dbReference type="InterPro" id="IPR017853">
    <property type="entry name" value="GH"/>
</dbReference>
<name>A0A2P7QJE9_9SPHN</name>
<evidence type="ECO:0000313" key="3">
    <source>
        <dbReference type="EMBL" id="PSJ38093.1"/>
    </source>
</evidence>
<dbReference type="OrthoDB" id="9805159at2"/>
<feature type="chain" id="PRO_5015148405" evidence="1">
    <location>
        <begin position="31"/>
        <end position="615"/>
    </location>
</feature>
<keyword evidence="4" id="KW-1185">Reference proteome</keyword>
<dbReference type="Gene3D" id="2.60.40.1180">
    <property type="entry name" value="Golgi alpha-mannosidase II"/>
    <property type="match status" value="1"/>
</dbReference>
<gene>
    <name evidence="3" type="ORF">C7I55_20650</name>
</gene>
<comment type="caution">
    <text evidence="3">The sequence shown here is derived from an EMBL/GenBank/DDBJ whole genome shotgun (WGS) entry which is preliminary data.</text>
</comment>
<proteinExistence type="predicted"/>
<dbReference type="InterPro" id="IPR013780">
    <property type="entry name" value="Glyco_hydro_b"/>
</dbReference>
<feature type="domain" description="Glycosyl hydrolase family 13 catalytic" evidence="2">
    <location>
        <begin position="50"/>
        <end position="521"/>
    </location>
</feature>
<feature type="signal peptide" evidence="1">
    <location>
        <begin position="1"/>
        <end position="30"/>
    </location>
</feature>
<sequence length="615" mass="66863">MKARSSWKAGANRVAMTLLAAAAAASPLGAQSPPDPGYLDRTPEQDVIYFVLPDRFENGDPANDRGRIVGGRLDHGFDPAAKGFYHGGDLKGLTERLDYIAGLGATAIWLGPIYKNKPVQGGPGQESAGYHGYWITDFTQVDPHFGTRAELKTFVDAAHARGMKVYLDIITNHTADVIKYRECPKNDCSYRSLGDYPHSRRGGLSGAEINSGFTGIDKPGQRVGNFERLKRPDFAYTPYVPRDEARVKVPAWLNDPIYYHNRGDSTFRGESSQLGDFAGLDDLFTENPRVVDGFIEIFGQWIDDFGIDGFRIDTARHVNPEFWQAFVPAMTERAKARGIPNFHIFGEVFDPDPGMLARFTKVDRYPAVLDFAFQSTATEVIARGAPTERLARLFQMDSLYEGGAATAMRLPTFLGNHDMGRFAHFVRQANPTATEEEILKRVILGHAMLLFARGIPTIYYGDEQGFAGDGGDQDAREDMFPSRVASYNDNRLVGSGATTAQANFDSGAALYRAIAAMAAIRKADPALSGGEQVVRLSGEAAGVFAFSRRAPSGGGETLVVLNTATNAATANIPVDSSSRAWQPLHGRCAPAATAPGSYRVEIAPLDFIVCKAAPN</sequence>
<reference evidence="3 4" key="1">
    <citation type="submission" date="2018-03" db="EMBL/GenBank/DDBJ databases">
        <title>The draft genome of Sphingosinicella sp. GL-C-18.</title>
        <authorList>
            <person name="Liu L."/>
            <person name="Li L."/>
            <person name="Liang L."/>
            <person name="Zhang X."/>
            <person name="Wang T."/>
        </authorList>
    </citation>
    <scope>NUCLEOTIDE SEQUENCE [LARGE SCALE GENOMIC DNA]</scope>
    <source>
        <strain evidence="3 4">GL-C-18</strain>
    </source>
</reference>
<dbReference type="PANTHER" id="PTHR10357">
    <property type="entry name" value="ALPHA-AMYLASE FAMILY MEMBER"/>
    <property type="match status" value="1"/>
</dbReference>
<dbReference type="Pfam" id="PF00128">
    <property type="entry name" value="Alpha-amylase"/>
    <property type="match status" value="1"/>
</dbReference>
<dbReference type="PANTHER" id="PTHR10357:SF209">
    <property type="entry name" value="PERIPLASMIC ALPHA-AMYLASE"/>
    <property type="match status" value="1"/>
</dbReference>
<dbReference type="InterPro" id="IPR006047">
    <property type="entry name" value="GH13_cat_dom"/>
</dbReference>
<dbReference type="SMART" id="SM00642">
    <property type="entry name" value="Aamy"/>
    <property type="match status" value="1"/>
</dbReference>
<evidence type="ECO:0000313" key="4">
    <source>
        <dbReference type="Proteomes" id="UP000241167"/>
    </source>
</evidence>
<dbReference type="Gene3D" id="3.20.20.80">
    <property type="entry name" value="Glycosidases"/>
    <property type="match status" value="2"/>
</dbReference>
<evidence type="ECO:0000259" key="2">
    <source>
        <dbReference type="SMART" id="SM00642"/>
    </source>
</evidence>
<evidence type="ECO:0000256" key="1">
    <source>
        <dbReference type="SAM" id="SignalP"/>
    </source>
</evidence>
<dbReference type="Proteomes" id="UP000241167">
    <property type="component" value="Unassembled WGS sequence"/>
</dbReference>
<dbReference type="SUPFAM" id="SSF51445">
    <property type="entry name" value="(Trans)glycosidases"/>
    <property type="match status" value="1"/>
</dbReference>
<accession>A0A2P7QJE9</accession>